<keyword evidence="2" id="KW-1185">Reference proteome</keyword>
<reference evidence="3" key="2">
    <citation type="submission" date="2025-08" db="UniProtKB">
        <authorList>
            <consortium name="RefSeq"/>
        </authorList>
    </citation>
    <scope>IDENTIFICATION</scope>
    <source>
        <tissue evidence="3">Leaf</tissue>
    </source>
</reference>
<sequence length="149" mass="16447">MSPLLHFSCQEQRISGGKSMKKGTMIVSEYAIRFSELARRAPTLVPSVKERVRKFIEGLDYDIKICMARELHTNTPFQQVVEIARRIEGVLAEEKGYKETKRSQSTGGFSGFYSSGMNHYGEGSSSRSAQSAHQSTRGNPVSSISAPPA</sequence>
<evidence type="ECO:0000313" key="2">
    <source>
        <dbReference type="Proteomes" id="UP000189701"/>
    </source>
</evidence>
<dbReference type="AlphaFoldDB" id="A0A1U7VGX5"/>
<feature type="compositionally biased region" description="Low complexity" evidence="1">
    <location>
        <begin position="124"/>
        <end position="135"/>
    </location>
</feature>
<dbReference type="RefSeq" id="XP_009765603.1">
    <property type="nucleotide sequence ID" value="XM_009767301.1"/>
</dbReference>
<feature type="region of interest" description="Disordered" evidence="1">
    <location>
        <begin position="120"/>
        <end position="149"/>
    </location>
</feature>
<evidence type="ECO:0000256" key="1">
    <source>
        <dbReference type="SAM" id="MobiDB-lite"/>
    </source>
</evidence>
<reference evidence="2" key="1">
    <citation type="journal article" date="2013" name="Genome Biol.">
        <title>Reference genomes and transcriptomes of Nicotiana sylvestris and Nicotiana tomentosiformis.</title>
        <authorList>
            <person name="Sierro N."/>
            <person name="Battey J.N."/>
            <person name="Ouadi S."/>
            <person name="Bovet L."/>
            <person name="Goepfert S."/>
            <person name="Bakaher N."/>
            <person name="Peitsch M.C."/>
            <person name="Ivanov N.V."/>
        </authorList>
    </citation>
    <scope>NUCLEOTIDE SEQUENCE [LARGE SCALE GENOMIC DNA]</scope>
</reference>
<dbReference type="OrthoDB" id="1243425at2759"/>
<name>A0A1U7VGX5_NICSY</name>
<protein>
    <submittedName>
        <fullName evidence="3">Uncharacterized protein LOC104217144</fullName>
    </submittedName>
</protein>
<gene>
    <name evidence="3" type="primary">LOC104217144</name>
</gene>
<organism evidence="2 3">
    <name type="scientific">Nicotiana sylvestris</name>
    <name type="common">Wood tobacco</name>
    <name type="synonym">South American tobacco</name>
    <dbReference type="NCBI Taxonomy" id="4096"/>
    <lineage>
        <taxon>Eukaryota</taxon>
        <taxon>Viridiplantae</taxon>
        <taxon>Streptophyta</taxon>
        <taxon>Embryophyta</taxon>
        <taxon>Tracheophyta</taxon>
        <taxon>Spermatophyta</taxon>
        <taxon>Magnoliopsida</taxon>
        <taxon>eudicotyledons</taxon>
        <taxon>Gunneridae</taxon>
        <taxon>Pentapetalae</taxon>
        <taxon>asterids</taxon>
        <taxon>lamiids</taxon>
        <taxon>Solanales</taxon>
        <taxon>Solanaceae</taxon>
        <taxon>Nicotianoideae</taxon>
        <taxon>Nicotianeae</taxon>
        <taxon>Nicotiana</taxon>
    </lineage>
</organism>
<feature type="compositionally biased region" description="Polar residues" evidence="1">
    <location>
        <begin position="136"/>
        <end position="149"/>
    </location>
</feature>
<accession>A0A1U7VGX5</accession>
<evidence type="ECO:0000313" key="3">
    <source>
        <dbReference type="RefSeq" id="XP_009765603.1"/>
    </source>
</evidence>
<proteinExistence type="predicted"/>
<dbReference type="Proteomes" id="UP000189701">
    <property type="component" value="Unplaced"/>
</dbReference>